<sequence>MTHRWSHEGSPTFDDRTAAEEWLSANWQDLVDAGVDQVTLLDGDEVVYGPMSLHPAD</sequence>
<dbReference type="EMBL" id="JBHSIS010000022">
    <property type="protein sequence ID" value="MFC4858417.1"/>
    <property type="molecule type" value="Genomic_DNA"/>
</dbReference>
<keyword evidence="2" id="KW-1185">Reference proteome</keyword>
<dbReference type="Proteomes" id="UP001595859">
    <property type="component" value="Unassembled WGS sequence"/>
</dbReference>
<accession>A0ABV9SAU5</accession>
<organism evidence="1 2">
    <name type="scientific">Actinophytocola glycyrrhizae</name>
    <dbReference type="NCBI Taxonomy" id="2044873"/>
    <lineage>
        <taxon>Bacteria</taxon>
        <taxon>Bacillati</taxon>
        <taxon>Actinomycetota</taxon>
        <taxon>Actinomycetes</taxon>
        <taxon>Pseudonocardiales</taxon>
        <taxon>Pseudonocardiaceae</taxon>
    </lineage>
</organism>
<protein>
    <submittedName>
        <fullName evidence="1">Uncharacterized protein</fullName>
    </submittedName>
</protein>
<comment type="caution">
    <text evidence="1">The sequence shown here is derived from an EMBL/GenBank/DDBJ whole genome shotgun (WGS) entry which is preliminary data.</text>
</comment>
<name>A0ABV9SAU5_9PSEU</name>
<gene>
    <name evidence="1" type="ORF">ACFPCV_33395</name>
</gene>
<evidence type="ECO:0000313" key="1">
    <source>
        <dbReference type="EMBL" id="MFC4858417.1"/>
    </source>
</evidence>
<proteinExistence type="predicted"/>
<reference evidence="2" key="1">
    <citation type="journal article" date="2019" name="Int. J. Syst. Evol. Microbiol.">
        <title>The Global Catalogue of Microorganisms (GCM) 10K type strain sequencing project: providing services to taxonomists for standard genome sequencing and annotation.</title>
        <authorList>
            <consortium name="The Broad Institute Genomics Platform"/>
            <consortium name="The Broad Institute Genome Sequencing Center for Infectious Disease"/>
            <person name="Wu L."/>
            <person name="Ma J."/>
        </authorList>
    </citation>
    <scope>NUCLEOTIDE SEQUENCE [LARGE SCALE GENOMIC DNA]</scope>
    <source>
        <strain evidence="2">ZS-22-S1</strain>
    </source>
</reference>
<dbReference type="RefSeq" id="WP_378060895.1">
    <property type="nucleotide sequence ID" value="NZ_JBHSIS010000022.1"/>
</dbReference>
<evidence type="ECO:0000313" key="2">
    <source>
        <dbReference type="Proteomes" id="UP001595859"/>
    </source>
</evidence>